<evidence type="ECO:0000256" key="8">
    <source>
        <dbReference type="ARBA" id="ARBA00022989"/>
    </source>
</evidence>
<name>A0A9D3MSJ1_ANGAN</name>
<dbReference type="EC" id="2.4.3.3" evidence="14"/>
<dbReference type="PANTHER" id="PTHR45941">
    <property type="entry name" value="ALPHA-N-ACETYLGALACTOSAMINIDE ALPHA-2,6-SIALYLTRANSFERASE 2-LIKE-RELATED"/>
    <property type="match status" value="1"/>
</dbReference>
<evidence type="ECO:0000256" key="7">
    <source>
        <dbReference type="ARBA" id="ARBA00022968"/>
    </source>
</evidence>
<comment type="catalytic activity">
    <reaction evidence="16">
        <text>a 3-O-[N-acetyl-alpha-D-galactosaminyl]-L-threonyl-[protein] + CMP-N-acetyl-beta-neuraminate = a 3-O-[N-acetyl-alpha-neuraminosyl-(2-&gt;6)-N-acetyl-alpha-D-galactosaminyl]-L-threonyl-[protein] + CMP + H(+)</text>
        <dbReference type="Rhea" id="RHEA:81643"/>
        <dbReference type="Rhea" id="RHEA-COMP:11689"/>
        <dbReference type="Rhea" id="RHEA-COMP:19720"/>
        <dbReference type="ChEBI" id="CHEBI:15378"/>
        <dbReference type="ChEBI" id="CHEBI:57812"/>
        <dbReference type="ChEBI" id="CHEBI:60377"/>
        <dbReference type="ChEBI" id="CHEBI:87075"/>
        <dbReference type="ChEBI" id="CHEBI:231970"/>
    </reaction>
    <physiologicalReaction direction="left-to-right" evidence="16">
        <dbReference type="Rhea" id="RHEA:81644"/>
    </physiologicalReaction>
</comment>
<accession>A0A9D3MSJ1</accession>
<keyword evidence="10" id="KW-0472">Membrane</keyword>
<dbReference type="InterPro" id="IPR001675">
    <property type="entry name" value="Glyco_trans_29"/>
</dbReference>
<evidence type="ECO:0000256" key="16">
    <source>
        <dbReference type="ARBA" id="ARBA00052285"/>
    </source>
</evidence>
<keyword evidence="6" id="KW-0812">Transmembrane</keyword>
<evidence type="ECO:0000256" key="17">
    <source>
        <dbReference type="PIRSR" id="PIRSR005557-2"/>
    </source>
</evidence>
<evidence type="ECO:0000256" key="2">
    <source>
        <dbReference type="ARBA" id="ARBA00004922"/>
    </source>
</evidence>
<dbReference type="GO" id="GO:0009312">
    <property type="term" value="P:oligosaccharide biosynthetic process"/>
    <property type="evidence" value="ECO:0007669"/>
    <property type="project" value="TreeGrafter"/>
</dbReference>
<dbReference type="PIRSF" id="PIRSF005557">
    <property type="entry name" value="Sialyl_trans"/>
    <property type="match status" value="1"/>
</dbReference>
<dbReference type="EMBL" id="JAFIRN010000002">
    <property type="protein sequence ID" value="KAG5854266.1"/>
    <property type="molecule type" value="Genomic_DNA"/>
</dbReference>
<comment type="similarity">
    <text evidence="3">Belongs to the glycosyltransferase 29 family.</text>
</comment>
<evidence type="ECO:0000256" key="5">
    <source>
        <dbReference type="ARBA" id="ARBA00022679"/>
    </source>
</evidence>
<evidence type="ECO:0000256" key="13">
    <source>
        <dbReference type="ARBA" id="ARBA00036348"/>
    </source>
</evidence>
<evidence type="ECO:0000256" key="12">
    <source>
        <dbReference type="ARBA" id="ARBA00023180"/>
    </source>
</evidence>
<keyword evidence="5" id="KW-0808">Transferase</keyword>
<evidence type="ECO:0000256" key="3">
    <source>
        <dbReference type="ARBA" id="ARBA00006003"/>
    </source>
</evidence>
<evidence type="ECO:0000256" key="10">
    <source>
        <dbReference type="ARBA" id="ARBA00023136"/>
    </source>
</evidence>
<feature type="disulfide bond" evidence="17">
    <location>
        <begin position="164"/>
        <end position="330"/>
    </location>
</feature>
<keyword evidence="12" id="KW-0325">Glycoprotein</keyword>
<evidence type="ECO:0000256" key="11">
    <source>
        <dbReference type="ARBA" id="ARBA00023157"/>
    </source>
</evidence>
<keyword evidence="11" id="KW-1015">Disulfide bond</keyword>
<keyword evidence="8" id="KW-1133">Transmembrane helix</keyword>
<evidence type="ECO:0000256" key="15">
    <source>
        <dbReference type="ARBA" id="ARBA00050664"/>
    </source>
</evidence>
<dbReference type="AlphaFoldDB" id="A0A9D3MSJ1"/>
<evidence type="ECO:0000256" key="6">
    <source>
        <dbReference type="ARBA" id="ARBA00022692"/>
    </source>
</evidence>
<comment type="pathway">
    <text evidence="2">Protein modification; protein glycosylation.</text>
</comment>
<keyword evidence="19" id="KW-1185">Reference proteome</keyword>
<comment type="caution">
    <text evidence="18">The sequence shown here is derived from an EMBL/GenBank/DDBJ whole genome shotgun (WGS) entry which is preliminary data.</text>
</comment>
<evidence type="ECO:0000256" key="14">
    <source>
        <dbReference type="ARBA" id="ARBA00039109"/>
    </source>
</evidence>
<dbReference type="InterPro" id="IPR038578">
    <property type="entry name" value="GT29-like_sf"/>
</dbReference>
<evidence type="ECO:0000256" key="4">
    <source>
        <dbReference type="ARBA" id="ARBA00022676"/>
    </source>
</evidence>
<evidence type="ECO:0000313" key="18">
    <source>
        <dbReference type="EMBL" id="KAG5854266.1"/>
    </source>
</evidence>
<gene>
    <name evidence="18" type="ORF">ANANG_G00035980</name>
</gene>
<comment type="catalytic activity">
    <reaction evidence="15">
        <text>a 3-O-[N-acetyl-alpha-neuraminyl-(2-&gt;3)-beta-D-galactosyl-(1-&gt;3)-N-acetyl-alpha-D-galactosaminyl]-L-threonyl-[protein] + CMP-N-acetyl-beta-neuraminate = a 3-O-{alpha-Neu5Ac-(2-&gt;3)-beta-D-Gal-(1-&gt;3)-[alpha-Neu5Ac-(2-&gt;6)]-alpha-D-GalNAc}-L-threonyl-[protein] + CMP + H(+)</text>
        <dbReference type="Rhea" id="RHEA:81659"/>
        <dbReference type="Rhea" id="RHEA-COMP:14417"/>
        <dbReference type="Rhea" id="RHEA-COMP:16763"/>
        <dbReference type="ChEBI" id="CHEBI:15378"/>
        <dbReference type="ChEBI" id="CHEBI:57812"/>
        <dbReference type="ChEBI" id="CHEBI:60377"/>
        <dbReference type="ChEBI" id="CHEBI:139598"/>
        <dbReference type="ChEBI" id="CHEBI:156398"/>
    </reaction>
    <physiologicalReaction direction="left-to-right" evidence="15">
        <dbReference type="Rhea" id="RHEA:81660"/>
    </physiologicalReaction>
</comment>
<proteinExistence type="inferred from homology"/>
<dbReference type="Proteomes" id="UP001044222">
    <property type="component" value="Unassembled WGS sequence"/>
</dbReference>
<evidence type="ECO:0000313" key="19">
    <source>
        <dbReference type="Proteomes" id="UP001044222"/>
    </source>
</evidence>
<keyword evidence="7" id="KW-0735">Signal-anchor</keyword>
<dbReference type="GO" id="GO:0001665">
    <property type="term" value="F:alpha-N-acetylgalactosaminide alpha-2,6-sialyltransferase activity"/>
    <property type="evidence" value="ECO:0007669"/>
    <property type="project" value="UniProtKB-EC"/>
</dbReference>
<protein>
    <recommendedName>
        <fullName evidence="14">alpha-N-acetylgalactosaminide alpha-2,6-sialyltransferase</fullName>
        <ecNumber evidence="14">2.4.3.3</ecNumber>
    </recommendedName>
</protein>
<evidence type="ECO:0000256" key="9">
    <source>
        <dbReference type="ARBA" id="ARBA00023034"/>
    </source>
</evidence>
<reference evidence="18" key="1">
    <citation type="submission" date="2021-01" db="EMBL/GenBank/DDBJ databases">
        <title>A chromosome-scale assembly of European eel, Anguilla anguilla.</title>
        <authorList>
            <person name="Henkel C."/>
            <person name="Jong-Raadsen S.A."/>
            <person name="Dufour S."/>
            <person name="Weltzien F.-A."/>
            <person name="Palstra A.P."/>
            <person name="Pelster B."/>
            <person name="Spaink H.P."/>
            <person name="Van Den Thillart G.E."/>
            <person name="Jansen H."/>
            <person name="Zahm M."/>
            <person name="Klopp C."/>
            <person name="Cedric C."/>
            <person name="Louis A."/>
            <person name="Berthelot C."/>
            <person name="Parey E."/>
            <person name="Roest Crollius H."/>
            <person name="Montfort J."/>
            <person name="Robinson-Rechavi M."/>
            <person name="Bucao C."/>
            <person name="Bouchez O."/>
            <person name="Gislard M."/>
            <person name="Lluch J."/>
            <person name="Milhes M."/>
            <person name="Lampietro C."/>
            <person name="Lopez Roques C."/>
            <person name="Donnadieu C."/>
            <person name="Braasch I."/>
            <person name="Desvignes T."/>
            <person name="Postlethwait J."/>
            <person name="Bobe J."/>
            <person name="Guiguen Y."/>
            <person name="Dirks R."/>
        </authorList>
    </citation>
    <scope>NUCLEOTIDE SEQUENCE</scope>
    <source>
        <strain evidence="18">Tag_6206</strain>
        <tissue evidence="18">Liver</tissue>
    </source>
</reference>
<dbReference type="PANTHER" id="PTHR45941:SF1">
    <property type="entry name" value="ALPHA-N-ACETYLGALACTOSAMINIDE ALPHA-2,6-SIALYLTRANSFERASE 1"/>
    <property type="match status" value="1"/>
</dbReference>
<organism evidence="18 19">
    <name type="scientific">Anguilla anguilla</name>
    <name type="common">European freshwater eel</name>
    <name type="synonym">Muraena anguilla</name>
    <dbReference type="NCBI Taxonomy" id="7936"/>
    <lineage>
        <taxon>Eukaryota</taxon>
        <taxon>Metazoa</taxon>
        <taxon>Chordata</taxon>
        <taxon>Craniata</taxon>
        <taxon>Vertebrata</taxon>
        <taxon>Euteleostomi</taxon>
        <taxon>Actinopterygii</taxon>
        <taxon>Neopterygii</taxon>
        <taxon>Teleostei</taxon>
        <taxon>Anguilliformes</taxon>
        <taxon>Anguillidae</taxon>
        <taxon>Anguilla</taxon>
    </lineage>
</organism>
<comment type="catalytic activity">
    <reaction evidence="13">
        <text>a beta-D-galactosyl-(1-&gt;3)-N-acetyl-alpha-D-galactosaminyl derivative + CMP-N-acetyl-beta-neuraminate = a beta-D-galactosyl-(1-&gt;3)-[N-acetyl-alpha-neuraminyl-(2-&gt;6)]-N-acetyl-alpha-D-galactosaminyl derivative + CMP + H(+)</text>
        <dbReference type="Rhea" id="RHEA:11136"/>
        <dbReference type="ChEBI" id="CHEBI:15378"/>
        <dbReference type="ChEBI" id="CHEBI:57812"/>
        <dbReference type="ChEBI" id="CHEBI:60377"/>
        <dbReference type="ChEBI" id="CHEBI:133470"/>
        <dbReference type="ChEBI" id="CHEBI:140764"/>
        <dbReference type="EC" id="2.4.3.3"/>
    </reaction>
    <physiologicalReaction direction="left-to-right" evidence="13">
        <dbReference type="Rhea" id="RHEA:11137"/>
    </physiologicalReaction>
</comment>
<dbReference type="GO" id="GO:0000139">
    <property type="term" value="C:Golgi membrane"/>
    <property type="evidence" value="ECO:0007669"/>
    <property type="project" value="UniProtKB-SubCell"/>
</dbReference>
<dbReference type="Pfam" id="PF00777">
    <property type="entry name" value="Glyco_transf_29"/>
    <property type="match status" value="1"/>
</dbReference>
<dbReference type="InterPro" id="IPR012163">
    <property type="entry name" value="Sialyl_trans"/>
</dbReference>
<sequence length="387" mass="45199">MVSKQKRHFVCLLGYRILTDTERLNCTRNLTPVKTVGASEGIFVGPHDVLARIRKNNIKEIPLWMLEEVYLRDSQPKEMICRHSLRNSEDTEFKEAFIPDIQLFLHRDHINISEWNRLVHFNNPFGFMGYKYTEVKNIVDLIPKPKEFPLLAAPSTDKQGCVRCAVVANGGILNGSKMGQTIDSHDYVFRMDGAVIEGHEEDVGIRTSVFVHTASTLMASLDMIQELGFRDVPTDEGISYVLVPVGLGDLHFLKTLLLKTSDLWKAYKNMWQRYYFLDNFDENKYYVLHPDFLRYIRNRYLKSWHLNEKSWKMFRPTSGAFSLFLAVHTCDIVNAYGFLTTNHRKFAETYFKKTDSGVDYLHYDYNLELELLERLHNSEVINLYKRQ</sequence>
<keyword evidence="9" id="KW-0333">Golgi apparatus</keyword>
<keyword evidence="4" id="KW-0328">Glycosyltransferase</keyword>
<dbReference type="Gene3D" id="3.90.1480.20">
    <property type="entry name" value="Glycosyl transferase family 29"/>
    <property type="match status" value="1"/>
</dbReference>
<evidence type="ECO:0000256" key="1">
    <source>
        <dbReference type="ARBA" id="ARBA00004323"/>
    </source>
</evidence>
<comment type="subcellular location">
    <subcellularLocation>
        <location evidence="1">Golgi apparatus membrane</location>
        <topology evidence="1">Single-pass type II membrane protein</topology>
    </subcellularLocation>
</comment>